<sequence length="83" mass="9021">METLNRTLATAESTDNHPLSESEYTISHFETDSENPTNIPETGTTQNYLPSDSANIISNTDNQPPKCGKPTHPSTPNKSKTSS</sequence>
<gene>
    <name evidence="2" type="ORF">WMG39_20695</name>
</gene>
<evidence type="ECO:0000313" key="2">
    <source>
        <dbReference type="EMBL" id="MEK0187249.1"/>
    </source>
</evidence>
<reference evidence="2 3" key="1">
    <citation type="journal article" date="2020" name="Harmful Algae">
        <title>Molecular and morphological characterization of a novel dihydroanatoxin-a producing Microcoleus species (cyanobacteria) from the Russian River, California, USA.</title>
        <authorList>
            <person name="Conklin K.Y."/>
            <person name="Stancheva R."/>
            <person name="Otten T.G."/>
            <person name="Fadness R."/>
            <person name="Boyer G.L."/>
            <person name="Read B."/>
            <person name="Zhang X."/>
            <person name="Sheath R.G."/>
        </authorList>
    </citation>
    <scope>NUCLEOTIDE SEQUENCE [LARGE SCALE GENOMIC DNA]</scope>
    <source>
        <strain evidence="2 3">PTRS2</strain>
    </source>
</reference>
<feature type="region of interest" description="Disordered" evidence="1">
    <location>
        <begin position="1"/>
        <end position="83"/>
    </location>
</feature>
<proteinExistence type="predicted"/>
<dbReference type="EMBL" id="JBBLXS010000325">
    <property type="protein sequence ID" value="MEK0187249.1"/>
    <property type="molecule type" value="Genomic_DNA"/>
</dbReference>
<protein>
    <submittedName>
        <fullName evidence="2">Uncharacterized protein</fullName>
    </submittedName>
</protein>
<comment type="caution">
    <text evidence="2">The sequence shown here is derived from an EMBL/GenBank/DDBJ whole genome shotgun (WGS) entry which is preliminary data.</text>
</comment>
<feature type="compositionally biased region" description="Polar residues" evidence="1">
    <location>
        <begin position="34"/>
        <end position="63"/>
    </location>
</feature>
<keyword evidence="3" id="KW-1185">Reference proteome</keyword>
<accession>A0ABU8YS43</accession>
<evidence type="ECO:0000313" key="3">
    <source>
        <dbReference type="Proteomes" id="UP001384579"/>
    </source>
</evidence>
<evidence type="ECO:0000256" key="1">
    <source>
        <dbReference type="SAM" id="MobiDB-lite"/>
    </source>
</evidence>
<feature type="compositionally biased region" description="Polar residues" evidence="1">
    <location>
        <begin position="72"/>
        <end position="83"/>
    </location>
</feature>
<name>A0ABU8YS43_9CYAN</name>
<dbReference type="RefSeq" id="WP_340525607.1">
    <property type="nucleotide sequence ID" value="NZ_JBBLXS010000325.1"/>
</dbReference>
<feature type="compositionally biased region" description="Polar residues" evidence="1">
    <location>
        <begin position="1"/>
        <end position="13"/>
    </location>
</feature>
<organism evidence="2 3">
    <name type="scientific">Microcoleus anatoxicus PTRS2</name>
    <dbReference type="NCBI Taxonomy" id="2705321"/>
    <lineage>
        <taxon>Bacteria</taxon>
        <taxon>Bacillati</taxon>
        <taxon>Cyanobacteriota</taxon>
        <taxon>Cyanophyceae</taxon>
        <taxon>Oscillatoriophycideae</taxon>
        <taxon>Oscillatoriales</taxon>
        <taxon>Microcoleaceae</taxon>
        <taxon>Microcoleus</taxon>
        <taxon>Microcoleus anatoxicus</taxon>
    </lineage>
</organism>
<dbReference type="Proteomes" id="UP001384579">
    <property type="component" value="Unassembled WGS sequence"/>
</dbReference>